<protein>
    <submittedName>
        <fullName evidence="1">Uncharacterized protein</fullName>
    </submittedName>
</protein>
<proteinExistence type="predicted"/>
<accession>A0A318SHK1</accession>
<evidence type="ECO:0000313" key="1">
    <source>
        <dbReference type="EMBL" id="PYE53408.1"/>
    </source>
</evidence>
<dbReference type="Proteomes" id="UP000248326">
    <property type="component" value="Unassembled WGS sequence"/>
</dbReference>
<dbReference type="OrthoDB" id="72497at2"/>
<name>A0A318SHK1_9DEIO</name>
<gene>
    <name evidence="1" type="ORF">DES52_109185</name>
</gene>
<dbReference type="RefSeq" id="WP_146237281.1">
    <property type="nucleotide sequence ID" value="NZ_QJSX01000009.1"/>
</dbReference>
<sequence>MEVVILCEAGNFEQGVVGHVAGGSLGWMKAGDPISCQVAQNGSIWVRHDGHAYQFALHGASDIVEDQQVLLLRIVN</sequence>
<evidence type="ECO:0000313" key="2">
    <source>
        <dbReference type="Proteomes" id="UP000248326"/>
    </source>
</evidence>
<comment type="caution">
    <text evidence="1">The sequence shown here is derived from an EMBL/GenBank/DDBJ whole genome shotgun (WGS) entry which is preliminary data.</text>
</comment>
<reference evidence="1 2" key="1">
    <citation type="submission" date="2018-06" db="EMBL/GenBank/DDBJ databases">
        <title>Genomic Encyclopedia of Type Strains, Phase IV (KMG-IV): sequencing the most valuable type-strain genomes for metagenomic binning, comparative biology and taxonomic classification.</title>
        <authorList>
            <person name="Goeker M."/>
        </authorList>
    </citation>
    <scope>NUCLEOTIDE SEQUENCE [LARGE SCALE GENOMIC DNA]</scope>
    <source>
        <strain evidence="1 2">DSM 18048</strain>
    </source>
</reference>
<dbReference type="AlphaFoldDB" id="A0A318SHK1"/>
<organism evidence="1 2">
    <name type="scientific">Deinococcus yavapaiensis KR-236</name>
    <dbReference type="NCBI Taxonomy" id="694435"/>
    <lineage>
        <taxon>Bacteria</taxon>
        <taxon>Thermotogati</taxon>
        <taxon>Deinococcota</taxon>
        <taxon>Deinococci</taxon>
        <taxon>Deinococcales</taxon>
        <taxon>Deinococcaceae</taxon>
        <taxon>Deinococcus</taxon>
    </lineage>
</organism>
<keyword evidence="2" id="KW-1185">Reference proteome</keyword>
<dbReference type="EMBL" id="QJSX01000009">
    <property type="protein sequence ID" value="PYE53408.1"/>
    <property type="molecule type" value="Genomic_DNA"/>
</dbReference>